<name>A0A3R9RFQ0_9GAMM</name>
<dbReference type="EMBL" id="RFES01000003">
    <property type="protein sequence ID" value="RSO58648.1"/>
    <property type="molecule type" value="Genomic_DNA"/>
</dbReference>
<reference evidence="1 2" key="1">
    <citation type="submission" date="2018-10" db="EMBL/GenBank/DDBJ databases">
        <title>GWAS and RNA-Seq identify cryptic mechanisms of antimicrobial resistance in Acinetobacter baumannii.</title>
        <authorList>
            <person name="Sahl J.W."/>
        </authorList>
    </citation>
    <scope>NUCLEOTIDE SEQUENCE [LARGE SCALE GENOMIC DNA]</scope>
    <source>
        <strain evidence="1 2">TG41018</strain>
    </source>
</reference>
<comment type="caution">
    <text evidence="1">The sequence shown here is derived from an EMBL/GenBank/DDBJ whole genome shotgun (WGS) entry which is preliminary data.</text>
</comment>
<evidence type="ECO:0000313" key="1">
    <source>
        <dbReference type="EMBL" id="RSO58648.1"/>
    </source>
</evidence>
<sequence length="206" mass="23840">MDQEKITKLHNEFLIKSYTNLDPVRLDDLLDFSKIYNTQFTEKADKKVREIQGDLSLDSDEKNRMIDFLVEDVSIMDDIRIIGEELAIIGLYKSIEISIKKSVKLTGKFSKKKLEELHKIESFIGHFRSVNIEVESIEGFNSFNELRLINNCLKHSGFVSKALMDFNPSLWKKGEKIDNSAETFSRLLYPSVKFLKELGNKIILTL</sequence>
<gene>
    <name evidence="1" type="ORF">EA756_05440</name>
</gene>
<dbReference type="AlphaFoldDB" id="A0A3R9RFQ0"/>
<evidence type="ECO:0000313" key="2">
    <source>
        <dbReference type="Proteomes" id="UP000276905"/>
    </source>
</evidence>
<proteinExistence type="predicted"/>
<dbReference type="Proteomes" id="UP000276905">
    <property type="component" value="Unassembled WGS sequence"/>
</dbReference>
<organism evidence="1 2">
    <name type="scientific">Acinetobacter lactucae</name>
    <dbReference type="NCBI Taxonomy" id="1785128"/>
    <lineage>
        <taxon>Bacteria</taxon>
        <taxon>Pseudomonadati</taxon>
        <taxon>Pseudomonadota</taxon>
        <taxon>Gammaproteobacteria</taxon>
        <taxon>Moraxellales</taxon>
        <taxon>Moraxellaceae</taxon>
        <taxon>Acinetobacter</taxon>
        <taxon>Acinetobacter calcoaceticus/baumannii complex</taxon>
    </lineage>
</organism>
<accession>A0A3R9RFQ0</accession>
<dbReference type="RefSeq" id="WP_125698367.1">
    <property type="nucleotide sequence ID" value="NZ_RFES01000003.1"/>
</dbReference>
<protein>
    <submittedName>
        <fullName evidence="1">Uncharacterized protein</fullName>
    </submittedName>
</protein>